<dbReference type="PANTHER" id="PTHR21180:SF32">
    <property type="entry name" value="ENDONUCLEASE_EXONUCLEASE_PHOSPHATASE FAMILY DOMAIN-CONTAINING PROTEIN 1"/>
    <property type="match status" value="1"/>
</dbReference>
<keyword evidence="2" id="KW-0472">Membrane</keyword>
<gene>
    <name evidence="4" type="ORF">SAMN04489737_1238</name>
</gene>
<feature type="region of interest" description="Disordered" evidence="1">
    <location>
        <begin position="1"/>
        <end position="28"/>
    </location>
</feature>
<dbReference type="GO" id="GO:0003677">
    <property type="term" value="F:DNA binding"/>
    <property type="evidence" value="ECO:0007669"/>
    <property type="project" value="InterPro"/>
</dbReference>
<dbReference type="PANTHER" id="PTHR21180">
    <property type="entry name" value="ENDONUCLEASE/EXONUCLEASE/PHOSPHATASE FAMILY DOMAIN-CONTAINING PROTEIN 1"/>
    <property type="match status" value="1"/>
</dbReference>
<dbReference type="Proteomes" id="UP000214355">
    <property type="component" value="Chromosome I"/>
</dbReference>
<dbReference type="OrthoDB" id="9758724at2"/>
<dbReference type="GO" id="GO:0006281">
    <property type="term" value="P:DNA repair"/>
    <property type="evidence" value="ECO:0007669"/>
    <property type="project" value="InterPro"/>
</dbReference>
<dbReference type="NCBIfam" id="TIGR00426">
    <property type="entry name" value="competence protein ComEA helix-hairpin-helix repeat region"/>
    <property type="match status" value="1"/>
</dbReference>
<feature type="transmembrane region" description="Helical" evidence="2">
    <location>
        <begin position="81"/>
        <end position="102"/>
    </location>
</feature>
<dbReference type="InterPro" id="IPR051675">
    <property type="entry name" value="Endo/Exo/Phosphatase_dom_1"/>
</dbReference>
<feature type="domain" description="Helix-hairpin-helix DNA-binding motif class 1" evidence="3">
    <location>
        <begin position="229"/>
        <end position="248"/>
    </location>
</feature>
<name>A0A1H2LIC3_9ACTO</name>
<reference evidence="5" key="1">
    <citation type="submission" date="2016-10" db="EMBL/GenBank/DDBJ databases">
        <authorList>
            <person name="Varghese N."/>
            <person name="Submissions S."/>
        </authorList>
    </citation>
    <scope>NUCLEOTIDE SEQUENCE [LARGE SCALE GENOMIC DNA]</scope>
    <source>
        <strain evidence="5">DSM 10002</strain>
    </source>
</reference>
<dbReference type="GO" id="GO:0015628">
    <property type="term" value="P:protein secretion by the type II secretion system"/>
    <property type="evidence" value="ECO:0007669"/>
    <property type="project" value="TreeGrafter"/>
</dbReference>
<feature type="region of interest" description="Disordered" evidence="1">
    <location>
        <begin position="104"/>
        <end position="140"/>
    </location>
</feature>
<feature type="compositionally biased region" description="Basic and acidic residues" evidence="1">
    <location>
        <begin position="128"/>
        <end position="140"/>
    </location>
</feature>
<proteinExistence type="predicted"/>
<dbReference type="EMBL" id="LT629804">
    <property type="protein sequence ID" value="SDU80554.1"/>
    <property type="molecule type" value="Genomic_DNA"/>
</dbReference>
<keyword evidence="2" id="KW-1133">Transmembrane helix</keyword>
<sequence length="282" mass="30290">MNMKTPPPKRRHGSQTGSLRRSPHTRIGYANIQRESAGTTRATSERLEQLTAAALSMGAGRDIAAMGDTGKNIRMKWSSDAARIVAIVVVLITLVVVTTTLIQSSEKGHAEVPRPIPQESSQPTETAEPEKQPASNEKDQNIVVYVSGAVNKPGIVSLGAQARVNEAVEAAGGALENADLTRINLAATVTDAEHIHVPKVGEEAREQEATVSEQQNRDPKVDINTADSTTLQSVPGIGPATAQAIVKWRQEHGKFAHLEQLTEVPGIGLKTLERLQEYIRIG</sequence>
<evidence type="ECO:0000259" key="3">
    <source>
        <dbReference type="SMART" id="SM00278"/>
    </source>
</evidence>
<dbReference type="STRING" id="131112.SAMN04489737_1238"/>
<dbReference type="Pfam" id="PF10531">
    <property type="entry name" value="SLBB"/>
    <property type="match status" value="1"/>
</dbReference>
<dbReference type="SUPFAM" id="SSF47781">
    <property type="entry name" value="RuvA domain 2-like"/>
    <property type="match status" value="1"/>
</dbReference>
<evidence type="ECO:0000256" key="2">
    <source>
        <dbReference type="SAM" id="Phobius"/>
    </source>
</evidence>
<dbReference type="InterPro" id="IPR010994">
    <property type="entry name" value="RuvA_2-like"/>
</dbReference>
<evidence type="ECO:0000313" key="4">
    <source>
        <dbReference type="EMBL" id="SDU80554.1"/>
    </source>
</evidence>
<accession>A0A1H2LIC3</accession>
<dbReference type="GO" id="GO:0015627">
    <property type="term" value="C:type II protein secretion system complex"/>
    <property type="evidence" value="ECO:0007669"/>
    <property type="project" value="TreeGrafter"/>
</dbReference>
<keyword evidence="2" id="KW-0812">Transmembrane</keyword>
<evidence type="ECO:0000256" key="1">
    <source>
        <dbReference type="SAM" id="MobiDB-lite"/>
    </source>
</evidence>
<dbReference type="Pfam" id="PF12836">
    <property type="entry name" value="HHH_3"/>
    <property type="match status" value="1"/>
</dbReference>
<keyword evidence="5" id="KW-1185">Reference proteome</keyword>
<dbReference type="InterPro" id="IPR004509">
    <property type="entry name" value="Competence_ComEA_HhH"/>
</dbReference>
<dbReference type="SMART" id="SM00278">
    <property type="entry name" value="HhH1"/>
    <property type="match status" value="2"/>
</dbReference>
<dbReference type="AlphaFoldDB" id="A0A1H2LIC3"/>
<protein>
    <submittedName>
        <fullName evidence="4">Competence protein ComEA</fullName>
    </submittedName>
</protein>
<evidence type="ECO:0000313" key="5">
    <source>
        <dbReference type="Proteomes" id="UP000214355"/>
    </source>
</evidence>
<dbReference type="Gene3D" id="1.10.150.310">
    <property type="entry name" value="Tex RuvX-like domain-like"/>
    <property type="match status" value="1"/>
</dbReference>
<feature type="domain" description="Helix-hairpin-helix DNA-binding motif class 1" evidence="3">
    <location>
        <begin position="259"/>
        <end position="278"/>
    </location>
</feature>
<organism evidence="4 5">
    <name type="scientific">Arcanobacterium phocae</name>
    <dbReference type="NCBI Taxonomy" id="131112"/>
    <lineage>
        <taxon>Bacteria</taxon>
        <taxon>Bacillati</taxon>
        <taxon>Actinomycetota</taxon>
        <taxon>Actinomycetes</taxon>
        <taxon>Actinomycetales</taxon>
        <taxon>Actinomycetaceae</taxon>
        <taxon>Arcanobacterium</taxon>
    </lineage>
</organism>
<dbReference type="Gene3D" id="3.10.560.10">
    <property type="entry name" value="Outer membrane lipoprotein wza domain like"/>
    <property type="match status" value="1"/>
</dbReference>
<dbReference type="InterPro" id="IPR003583">
    <property type="entry name" value="Hlx-hairpin-Hlx_DNA-bd_motif"/>
</dbReference>
<dbReference type="InterPro" id="IPR019554">
    <property type="entry name" value="Soluble_ligand-bd"/>
</dbReference>